<name>A0A3G5ADN6_9VIRU</name>
<gene>
    <name evidence="1" type="ORF">Satyrvirus11_17</name>
</gene>
<sequence>MAEQETDFTIVCGKGTLYLRIKKLITNEYFKTFFATSYGEKKTMSVNSLIAAKNLIYYIYNGFIDYSEEKMNTDDFIELFNLMEMWFLPCRVRVHYLKELRVHLRLNNNYELGPKEWDSIETFDTERFTKINKLYLIIKSYIPPKLPKYCPEDTVEEENRPIYLCSECVDKRDYCEMRSAVLNYLVKLVEKYYYKWPKGIIDYPIAKQVGSDFIIWHIVQHELFEKMNDRTIPLERFGDYISKKYHGEHFTIIQLSRLRIAKHIVREIGDKIEDKTLEITSFRPFSARFYTLVGSVLKGRSTKHRSFFVHATGSCRKTDKLYFNGTDHEIERIFCREYSLDEVYEQNEYSIATKKMTRYPKVGTFIYKVEII</sequence>
<proteinExistence type="predicted"/>
<accession>A0A3G5ADN6</accession>
<dbReference type="EMBL" id="MK072447">
    <property type="protein sequence ID" value="AYV85335.1"/>
    <property type="molecule type" value="Genomic_DNA"/>
</dbReference>
<organism evidence="1">
    <name type="scientific">Satyrvirus sp</name>
    <dbReference type="NCBI Taxonomy" id="2487771"/>
    <lineage>
        <taxon>Viruses</taxon>
        <taxon>Varidnaviria</taxon>
        <taxon>Bamfordvirae</taxon>
        <taxon>Nucleocytoviricota</taxon>
        <taxon>Megaviricetes</taxon>
        <taxon>Imitervirales</taxon>
        <taxon>Mimiviridae</taxon>
        <taxon>Megamimivirinae</taxon>
    </lineage>
</organism>
<evidence type="ECO:0000313" key="1">
    <source>
        <dbReference type="EMBL" id="AYV85335.1"/>
    </source>
</evidence>
<reference evidence="1" key="1">
    <citation type="submission" date="2018-10" db="EMBL/GenBank/DDBJ databases">
        <title>Hidden diversity of soil giant viruses.</title>
        <authorList>
            <person name="Schulz F."/>
            <person name="Alteio L."/>
            <person name="Goudeau D."/>
            <person name="Ryan E.M."/>
            <person name="Malmstrom R.R."/>
            <person name="Blanchard J."/>
            <person name="Woyke T."/>
        </authorList>
    </citation>
    <scope>NUCLEOTIDE SEQUENCE</scope>
    <source>
        <strain evidence="1">SAV1</strain>
    </source>
</reference>
<protein>
    <submittedName>
        <fullName evidence="1">Uncharacterized protein</fullName>
    </submittedName>
</protein>